<feature type="transmembrane region" description="Helical" evidence="1">
    <location>
        <begin position="410"/>
        <end position="433"/>
    </location>
</feature>
<accession>A0AAE9XRK0</accession>
<dbReference type="RefSeq" id="WP_289504784.1">
    <property type="nucleotide sequence ID" value="NZ_CP116805.1"/>
</dbReference>
<sequence length="469" mass="52101">MFSRVSPTFLAAFLTATIAFFLFLGVNGGLIFFFDSWGYFGGAEVLFKHLRGVDLTGGLSFLGRSIYYGLLMQWELRHAPFAPVQILSTAHMLALAADVMLGRDRPWVAAVITAVVALLTPLPFFVINAMPDVYTGLAVLGVALVLVYGERMSRVQRAGAVTVMILAVLFHQTHLILVGGFVAIALLGFAALGLSRRIKRLKPFTVRLVPLVIVVLAGIGGDVAFRVGMEGIQGEAPMRRPFILGRMIADGPGYRYLKANCPEEGWVMCDHMQNLPINIDWFLWSAHPDRRVYTAMTRAERRQLEQEEFTLVGRIIAAEPGAVLASAGHNWQRQLDMFTVEDFYYGQMVPGIEKNFGPLAGDIRAQRIVTSKPLLASLSRLQLWIVYGALVGILCLSIRPRDGGGEDDRLFRLFAGLLVCGLLMNGALCGMLSEPHHRYQARVIWLLPYAAMLYGALWWRWRRRMGISA</sequence>
<feature type="transmembrane region" description="Helical" evidence="1">
    <location>
        <begin position="439"/>
        <end position="459"/>
    </location>
</feature>
<feature type="transmembrane region" description="Helical" evidence="1">
    <location>
        <begin position="12"/>
        <end position="34"/>
    </location>
</feature>
<feature type="transmembrane region" description="Helical" evidence="1">
    <location>
        <begin position="176"/>
        <end position="194"/>
    </location>
</feature>
<keyword evidence="1" id="KW-1133">Transmembrane helix</keyword>
<protein>
    <submittedName>
        <fullName evidence="2">Uncharacterized protein</fullName>
    </submittedName>
</protein>
<proteinExistence type="predicted"/>
<feature type="transmembrane region" description="Helical" evidence="1">
    <location>
        <begin position="381"/>
        <end position="398"/>
    </location>
</feature>
<keyword evidence="3" id="KW-1185">Reference proteome</keyword>
<dbReference type="EMBL" id="CP116805">
    <property type="protein sequence ID" value="WCL55031.1"/>
    <property type="molecule type" value="Genomic_DNA"/>
</dbReference>
<evidence type="ECO:0000313" key="3">
    <source>
        <dbReference type="Proteomes" id="UP001217500"/>
    </source>
</evidence>
<organism evidence="2 3">
    <name type="scientific">Gimibacter soli</name>
    <dbReference type="NCBI Taxonomy" id="3024400"/>
    <lineage>
        <taxon>Bacteria</taxon>
        <taxon>Pseudomonadati</taxon>
        <taxon>Pseudomonadota</taxon>
        <taxon>Alphaproteobacteria</taxon>
        <taxon>Kordiimonadales</taxon>
        <taxon>Temperatibacteraceae</taxon>
        <taxon>Gimibacter</taxon>
    </lineage>
</organism>
<reference evidence="2" key="1">
    <citation type="submission" date="2023-01" db="EMBL/GenBank/DDBJ databases">
        <title>The genome sequence of Kordiimonadaceae bacterium 6D33.</title>
        <authorList>
            <person name="Liu Y."/>
        </authorList>
    </citation>
    <scope>NUCLEOTIDE SEQUENCE</scope>
    <source>
        <strain evidence="2">6D33</strain>
    </source>
</reference>
<name>A0AAE9XRK0_9PROT</name>
<keyword evidence="1" id="KW-0812">Transmembrane</keyword>
<feature type="transmembrane region" description="Helical" evidence="1">
    <location>
        <begin position="108"/>
        <end position="127"/>
    </location>
</feature>
<dbReference type="AlphaFoldDB" id="A0AAE9XRK0"/>
<dbReference type="Proteomes" id="UP001217500">
    <property type="component" value="Chromosome"/>
</dbReference>
<feature type="transmembrane region" description="Helical" evidence="1">
    <location>
        <begin position="133"/>
        <end position="148"/>
    </location>
</feature>
<dbReference type="KEGG" id="gso:PH603_04565"/>
<gene>
    <name evidence="2" type="ORF">PH603_04565</name>
</gene>
<feature type="transmembrane region" description="Helical" evidence="1">
    <location>
        <begin position="206"/>
        <end position="225"/>
    </location>
</feature>
<keyword evidence="1" id="KW-0472">Membrane</keyword>
<evidence type="ECO:0000313" key="2">
    <source>
        <dbReference type="EMBL" id="WCL55031.1"/>
    </source>
</evidence>
<evidence type="ECO:0000256" key="1">
    <source>
        <dbReference type="SAM" id="Phobius"/>
    </source>
</evidence>